<keyword evidence="1" id="KW-0812">Transmembrane</keyword>
<feature type="transmembrane region" description="Helical" evidence="1">
    <location>
        <begin position="44"/>
        <end position="61"/>
    </location>
</feature>
<protein>
    <submittedName>
        <fullName evidence="2">Uncharacterized protein</fullName>
    </submittedName>
</protein>
<dbReference type="AlphaFoldDB" id="A0A3G3JTY8"/>
<accession>A0A3G3JTY8</accession>
<dbReference type="RefSeq" id="WP_123039421.1">
    <property type="nucleotide sequence ID" value="NZ_CP033433.1"/>
</dbReference>
<keyword evidence="3" id="KW-1185">Reference proteome</keyword>
<proteinExistence type="predicted"/>
<reference evidence="2 3" key="1">
    <citation type="submission" date="2018-10" db="EMBL/GenBank/DDBJ databases">
        <title>Genome Sequence of Cohnella sp.</title>
        <authorList>
            <person name="Srinivasan S."/>
            <person name="Kim M.K."/>
        </authorList>
    </citation>
    <scope>NUCLEOTIDE SEQUENCE [LARGE SCALE GENOMIC DNA]</scope>
    <source>
        <strain evidence="2 3">18JY8-7</strain>
    </source>
</reference>
<feature type="transmembrane region" description="Helical" evidence="1">
    <location>
        <begin position="20"/>
        <end position="37"/>
    </location>
</feature>
<dbReference type="EMBL" id="CP033433">
    <property type="protein sequence ID" value="AYQ71357.1"/>
    <property type="molecule type" value="Genomic_DNA"/>
</dbReference>
<keyword evidence="1" id="KW-0472">Membrane</keyword>
<evidence type="ECO:0000313" key="2">
    <source>
        <dbReference type="EMBL" id="AYQ71357.1"/>
    </source>
</evidence>
<name>A0A3G3JTY8_9BACL</name>
<sequence length="149" mass="16129">MFNPESWTPDAWMQFLKDHWIVVAAAIVVIFVIMKLVQTVVKWLLIAAIVIGVAVYGGYSIDDLSAIGSKVEATAKDQAIKAMAGEVSKAEYKDNGDGSYTIKTPNLELNGVPNSGEVSVKYQGLSLGKWKVEGAVRTLIEQSRAAAKK</sequence>
<gene>
    <name evidence="2" type="ORF">EAV92_01375</name>
</gene>
<evidence type="ECO:0000313" key="3">
    <source>
        <dbReference type="Proteomes" id="UP000269097"/>
    </source>
</evidence>
<dbReference type="KEGG" id="coh:EAV92_01375"/>
<dbReference type="Proteomes" id="UP000269097">
    <property type="component" value="Chromosome"/>
</dbReference>
<evidence type="ECO:0000256" key="1">
    <source>
        <dbReference type="SAM" id="Phobius"/>
    </source>
</evidence>
<organism evidence="2 3">
    <name type="scientific">Cohnella candidum</name>
    <dbReference type="NCBI Taxonomy" id="2674991"/>
    <lineage>
        <taxon>Bacteria</taxon>
        <taxon>Bacillati</taxon>
        <taxon>Bacillota</taxon>
        <taxon>Bacilli</taxon>
        <taxon>Bacillales</taxon>
        <taxon>Paenibacillaceae</taxon>
        <taxon>Cohnella</taxon>
    </lineage>
</organism>
<keyword evidence="1" id="KW-1133">Transmembrane helix</keyword>